<dbReference type="CDD" id="cd03408">
    <property type="entry name" value="SPFH_like_u1"/>
    <property type="match status" value="1"/>
</dbReference>
<evidence type="ECO:0000259" key="1">
    <source>
        <dbReference type="Pfam" id="PF13421"/>
    </source>
</evidence>
<dbReference type="InterPro" id="IPR033880">
    <property type="entry name" value="SPFH_YdjI"/>
</dbReference>
<dbReference type="RefSeq" id="WP_284198215.1">
    <property type="nucleotide sequence ID" value="NZ_BSOG01000007.1"/>
</dbReference>
<accession>A0ABQ5YKU3</accession>
<dbReference type="Pfam" id="PF14237">
    <property type="entry name" value="GYF_2"/>
    <property type="match status" value="1"/>
</dbReference>
<keyword evidence="4" id="KW-1185">Reference proteome</keyword>
<dbReference type="Pfam" id="PF13421">
    <property type="entry name" value="Band_7_1"/>
    <property type="match status" value="1"/>
</dbReference>
<dbReference type="PANTHER" id="PTHR37826">
    <property type="entry name" value="FLOTILLIN BAND_7_5 DOMAIN PROTEIN"/>
    <property type="match status" value="1"/>
</dbReference>
<dbReference type="EMBL" id="BSOG01000007">
    <property type="protein sequence ID" value="GLR15142.1"/>
    <property type="molecule type" value="Genomic_DNA"/>
</dbReference>
<dbReference type="PANTHER" id="PTHR37826:SF2">
    <property type="entry name" value="ZINC-RIBBON DOMAIN-CONTAINING PROTEIN"/>
    <property type="match status" value="1"/>
</dbReference>
<dbReference type="InterPro" id="IPR036013">
    <property type="entry name" value="Band_7/SPFH_dom_sf"/>
</dbReference>
<gene>
    <name evidence="3" type="primary">ydjI</name>
    <name evidence="3" type="ORF">GCM10007907_39320</name>
</gene>
<dbReference type="SUPFAM" id="SSF117892">
    <property type="entry name" value="Band 7/SPFH domain"/>
    <property type="match status" value="1"/>
</dbReference>
<feature type="domain" description="SPFH" evidence="1">
    <location>
        <begin position="27"/>
        <end position="240"/>
    </location>
</feature>
<evidence type="ECO:0000259" key="2">
    <source>
        <dbReference type="Pfam" id="PF14237"/>
    </source>
</evidence>
<proteinExistence type="predicted"/>
<comment type="caution">
    <text evidence="3">The sequence shown here is derived from an EMBL/GenBank/DDBJ whole genome shotgun (WGS) entry which is preliminary data.</text>
</comment>
<feature type="domain" description="GYF" evidence="2">
    <location>
        <begin position="319"/>
        <end position="367"/>
    </location>
</feature>
<protein>
    <recommendedName>
        <fullName evidence="5">SPFH domain-containing protein</fullName>
    </recommendedName>
</protein>
<dbReference type="Gene3D" id="3.30.479.30">
    <property type="entry name" value="Band 7 domain"/>
    <property type="match status" value="1"/>
</dbReference>
<sequence>MSLWNKLTAEFIDIVEWTEDRPEVMAHRFERHQNELKMGAKLTVREGQLAVVVNEGQLGKNQVADVFTPGMYTLNTENMPILATLKGWKYGFNSPFKAEVYFFNTRKFTDLKWGTAGPATMRDPEFGAVRVTAFGLYVIRIADAKTFLVDIMGTKAEFTTEDIEANLRGKVGTRIKEVMPEIGVPVIDLEGKVTLVGEKIRERIAGDFAGMGLELCEIQVQDIGLPEEVEKAIDQQGAMRAIGNMQQFGQYQAAQAMRDAAQNPGMAGTMMGIGVGGMLNQGMGNLFQQPAQAGGGISGTAPAPAAPVPPPIPGAVSFHVAVNGQQAGPFDLAALQGQLQAGSFNRDSLVWKAGMAAWGKAGEQPELAALFAHMPPPIPQ</sequence>
<evidence type="ECO:0000313" key="3">
    <source>
        <dbReference type="EMBL" id="GLR15142.1"/>
    </source>
</evidence>
<name>A0ABQ5YKU3_9NEIS</name>
<organism evidence="3 4">
    <name type="scientific">Chitinimonas prasina</name>
    <dbReference type="NCBI Taxonomy" id="1434937"/>
    <lineage>
        <taxon>Bacteria</taxon>
        <taxon>Pseudomonadati</taxon>
        <taxon>Pseudomonadota</taxon>
        <taxon>Betaproteobacteria</taxon>
        <taxon>Neisseriales</taxon>
        <taxon>Chitinibacteraceae</taxon>
        <taxon>Chitinimonas</taxon>
    </lineage>
</organism>
<dbReference type="InterPro" id="IPR025640">
    <property type="entry name" value="GYF_2"/>
</dbReference>
<evidence type="ECO:0008006" key="5">
    <source>
        <dbReference type="Google" id="ProtNLM"/>
    </source>
</evidence>
<evidence type="ECO:0000313" key="4">
    <source>
        <dbReference type="Proteomes" id="UP001156706"/>
    </source>
</evidence>
<dbReference type="Proteomes" id="UP001156706">
    <property type="component" value="Unassembled WGS sequence"/>
</dbReference>
<reference evidence="4" key="1">
    <citation type="journal article" date="2019" name="Int. J. Syst. Evol. Microbiol.">
        <title>The Global Catalogue of Microorganisms (GCM) 10K type strain sequencing project: providing services to taxonomists for standard genome sequencing and annotation.</title>
        <authorList>
            <consortium name="The Broad Institute Genomics Platform"/>
            <consortium name="The Broad Institute Genome Sequencing Center for Infectious Disease"/>
            <person name="Wu L."/>
            <person name="Ma J."/>
        </authorList>
    </citation>
    <scope>NUCLEOTIDE SEQUENCE [LARGE SCALE GENOMIC DNA]</scope>
    <source>
        <strain evidence="4">NBRC 110044</strain>
    </source>
</reference>